<evidence type="ECO:0000259" key="1">
    <source>
        <dbReference type="Pfam" id="PF18029"/>
    </source>
</evidence>
<dbReference type="PANTHER" id="PTHR35908:SF1">
    <property type="entry name" value="CONSERVED PROTEIN"/>
    <property type="match status" value="1"/>
</dbReference>
<dbReference type="Proteomes" id="UP000294558">
    <property type="component" value="Unassembled WGS sequence"/>
</dbReference>
<dbReference type="OrthoDB" id="3286168at2"/>
<dbReference type="AlphaFoldDB" id="A0A4R7HUF7"/>
<feature type="domain" description="Glyoxalase-like" evidence="1">
    <location>
        <begin position="11"/>
        <end position="109"/>
    </location>
</feature>
<dbReference type="EMBL" id="SOAU01000001">
    <property type="protein sequence ID" value="TDT14552.1"/>
    <property type="molecule type" value="Genomic_DNA"/>
</dbReference>
<dbReference type="InterPro" id="IPR029068">
    <property type="entry name" value="Glyas_Bleomycin-R_OHBP_Dase"/>
</dbReference>
<dbReference type="InterPro" id="IPR041581">
    <property type="entry name" value="Glyoxalase_6"/>
</dbReference>
<proteinExistence type="predicted"/>
<dbReference type="SUPFAM" id="SSF54593">
    <property type="entry name" value="Glyoxalase/Bleomycin resistance protein/Dihydroxybiphenyl dioxygenase"/>
    <property type="match status" value="1"/>
</dbReference>
<accession>A0A4R7HUF7</accession>
<comment type="caution">
    <text evidence="2">The sequence shown here is derived from an EMBL/GenBank/DDBJ whole genome shotgun (WGS) entry which is preliminary data.</text>
</comment>
<dbReference type="PANTHER" id="PTHR35908">
    <property type="entry name" value="HYPOTHETICAL FUSION PROTEIN"/>
    <property type="match status" value="1"/>
</dbReference>
<organism evidence="2 3">
    <name type="scientific">Ilumatobacter fluminis</name>
    <dbReference type="NCBI Taxonomy" id="467091"/>
    <lineage>
        <taxon>Bacteria</taxon>
        <taxon>Bacillati</taxon>
        <taxon>Actinomycetota</taxon>
        <taxon>Acidimicrobiia</taxon>
        <taxon>Acidimicrobiales</taxon>
        <taxon>Ilumatobacteraceae</taxon>
        <taxon>Ilumatobacter</taxon>
    </lineage>
</organism>
<name>A0A4R7HUF7_9ACTN</name>
<sequence length="125" mass="13946">MTHRSRLFVAVIDVPADDHADETAFWGAATGHPMRELDSPEFHGTRLTEHSALLVQRLDDGDARIHLDIHTDDLDAEVERLEGLGARVVRRHDEWTVLTDPAGLEFCVVIDPPGTLNDDNSTVWS</sequence>
<keyword evidence="3" id="KW-1185">Reference proteome</keyword>
<dbReference type="Gene3D" id="3.10.180.10">
    <property type="entry name" value="2,3-Dihydroxybiphenyl 1,2-Dioxygenase, domain 1"/>
    <property type="match status" value="1"/>
</dbReference>
<gene>
    <name evidence="2" type="ORF">BDK89_0107</name>
</gene>
<dbReference type="RefSeq" id="WP_133867091.1">
    <property type="nucleotide sequence ID" value="NZ_SOAU01000001.1"/>
</dbReference>
<evidence type="ECO:0000313" key="3">
    <source>
        <dbReference type="Proteomes" id="UP000294558"/>
    </source>
</evidence>
<reference evidence="2 3" key="1">
    <citation type="submission" date="2019-03" db="EMBL/GenBank/DDBJ databases">
        <title>Sequencing the genomes of 1000 actinobacteria strains.</title>
        <authorList>
            <person name="Klenk H.-P."/>
        </authorList>
    </citation>
    <scope>NUCLEOTIDE SEQUENCE [LARGE SCALE GENOMIC DNA]</scope>
    <source>
        <strain evidence="2 3">DSM 18936</strain>
    </source>
</reference>
<protein>
    <recommendedName>
        <fullName evidence="1">Glyoxalase-like domain-containing protein</fullName>
    </recommendedName>
</protein>
<dbReference type="Pfam" id="PF18029">
    <property type="entry name" value="Glyoxalase_6"/>
    <property type="match status" value="1"/>
</dbReference>
<evidence type="ECO:0000313" key="2">
    <source>
        <dbReference type="EMBL" id="TDT14552.1"/>
    </source>
</evidence>